<keyword evidence="5 8" id="KW-0812">Transmembrane</keyword>
<evidence type="ECO:0000256" key="4">
    <source>
        <dbReference type="ARBA" id="ARBA00022475"/>
    </source>
</evidence>
<evidence type="ECO:0000256" key="1">
    <source>
        <dbReference type="ARBA" id="ARBA00004651"/>
    </source>
</evidence>
<comment type="caution">
    <text evidence="9">The sequence shown here is derived from an EMBL/GenBank/DDBJ whole genome shotgun (WGS) entry which is preliminary data.</text>
</comment>
<feature type="transmembrane region" description="Helical" evidence="8">
    <location>
        <begin position="24"/>
        <end position="43"/>
    </location>
</feature>
<name>A0A3M0GBM5_9ACTN</name>
<feature type="transmembrane region" description="Helical" evidence="8">
    <location>
        <begin position="146"/>
        <end position="171"/>
    </location>
</feature>
<dbReference type="EMBL" id="REFW01000001">
    <property type="protein sequence ID" value="RMB62230.1"/>
    <property type="molecule type" value="Genomic_DNA"/>
</dbReference>
<proteinExistence type="inferred from homology"/>
<dbReference type="Proteomes" id="UP000275256">
    <property type="component" value="Unassembled WGS sequence"/>
</dbReference>
<dbReference type="InterPro" id="IPR000522">
    <property type="entry name" value="ABC_transptr_permease_BtuC"/>
</dbReference>
<keyword evidence="10" id="KW-1185">Reference proteome</keyword>
<feature type="transmembrane region" description="Helical" evidence="8">
    <location>
        <begin position="90"/>
        <end position="111"/>
    </location>
</feature>
<dbReference type="PANTHER" id="PTHR30472">
    <property type="entry name" value="FERRIC ENTEROBACTIN TRANSPORT SYSTEM PERMEASE PROTEIN"/>
    <property type="match status" value="1"/>
</dbReference>
<keyword evidence="6 8" id="KW-1133">Transmembrane helix</keyword>
<accession>A0A3M0GBM5</accession>
<evidence type="ECO:0000256" key="6">
    <source>
        <dbReference type="ARBA" id="ARBA00022989"/>
    </source>
</evidence>
<dbReference type="Pfam" id="PF01032">
    <property type="entry name" value="FecCD"/>
    <property type="match status" value="1"/>
</dbReference>
<feature type="transmembrane region" description="Helical" evidence="8">
    <location>
        <begin position="240"/>
        <end position="270"/>
    </location>
</feature>
<feature type="transmembrane region" description="Helical" evidence="8">
    <location>
        <begin position="117"/>
        <end position="139"/>
    </location>
</feature>
<evidence type="ECO:0000256" key="3">
    <source>
        <dbReference type="ARBA" id="ARBA00022448"/>
    </source>
</evidence>
<organism evidence="9 10">
    <name type="scientific">Tessaracoccus antarcticus</name>
    <dbReference type="NCBI Taxonomy" id="2479848"/>
    <lineage>
        <taxon>Bacteria</taxon>
        <taxon>Bacillati</taxon>
        <taxon>Actinomycetota</taxon>
        <taxon>Actinomycetes</taxon>
        <taxon>Propionibacteriales</taxon>
        <taxon>Propionibacteriaceae</taxon>
        <taxon>Tessaracoccus</taxon>
    </lineage>
</organism>
<dbReference type="GO" id="GO:0022857">
    <property type="term" value="F:transmembrane transporter activity"/>
    <property type="evidence" value="ECO:0007669"/>
    <property type="project" value="InterPro"/>
</dbReference>
<dbReference type="PANTHER" id="PTHR30472:SF19">
    <property type="entry name" value="PETROBACTIN IMPORT SYSTEM PERMEASE PROTEIN YCLO"/>
    <property type="match status" value="1"/>
</dbReference>
<keyword evidence="4" id="KW-1003">Cell membrane</keyword>
<dbReference type="RefSeq" id="WP_121900780.1">
    <property type="nucleotide sequence ID" value="NZ_REFW01000001.1"/>
</dbReference>
<comment type="similarity">
    <text evidence="2">Belongs to the binding-protein-dependent transport system permease family. FecCD subfamily.</text>
</comment>
<dbReference type="Gene3D" id="1.10.3470.10">
    <property type="entry name" value="ABC transporter involved in vitamin B12 uptake, BtuC"/>
    <property type="match status" value="1"/>
</dbReference>
<evidence type="ECO:0000256" key="7">
    <source>
        <dbReference type="ARBA" id="ARBA00023136"/>
    </source>
</evidence>
<feature type="transmembrane region" description="Helical" evidence="8">
    <location>
        <begin position="282"/>
        <end position="300"/>
    </location>
</feature>
<dbReference type="OrthoDB" id="9796260at2"/>
<sequence length="332" mass="34835">MSATSPPTSTVTSRSRSLTPNKRLVLGLAVCLLAAGVFMLANLSGNLGFVLELRGRKLAAMVLVGWSTGVATVAFQTVTNNRLLTPSIMGLDALYVFIQSILVLVLGIALVGQVGAYPMFFLNVGLMLLAASALTSVLFGKRSRSVYVVVLAGLVLGSVLRALSSLIARVLDPSSFMVLQDNLFASFTAVNPQLIWLCAVIVALASGYLWSMRATLDVLTLGRDAAVSLGVPYQRTMRRVLLVATLLVCVSTALVGPITFLGLIVAAIAYQVSGTGRHTVTMPMAGLLGVAVLVGGQAILEQILGQATVLSVVIEFIGGIAFIWLVIRKASS</sequence>
<keyword evidence="3" id="KW-0813">Transport</keyword>
<dbReference type="GO" id="GO:0033214">
    <property type="term" value="P:siderophore-iron import into cell"/>
    <property type="evidence" value="ECO:0007669"/>
    <property type="project" value="TreeGrafter"/>
</dbReference>
<evidence type="ECO:0000256" key="8">
    <source>
        <dbReference type="SAM" id="Phobius"/>
    </source>
</evidence>
<dbReference type="InterPro" id="IPR037294">
    <property type="entry name" value="ABC_BtuC-like"/>
</dbReference>
<feature type="transmembrane region" description="Helical" evidence="8">
    <location>
        <begin position="307"/>
        <end position="327"/>
    </location>
</feature>
<feature type="transmembrane region" description="Helical" evidence="8">
    <location>
        <begin position="183"/>
        <end position="210"/>
    </location>
</feature>
<gene>
    <name evidence="9" type="ORF">EAX62_06620</name>
</gene>
<evidence type="ECO:0000256" key="5">
    <source>
        <dbReference type="ARBA" id="ARBA00022692"/>
    </source>
</evidence>
<dbReference type="AlphaFoldDB" id="A0A3M0GBM5"/>
<feature type="transmembrane region" description="Helical" evidence="8">
    <location>
        <begin position="58"/>
        <end position="78"/>
    </location>
</feature>
<dbReference type="GO" id="GO:0005886">
    <property type="term" value="C:plasma membrane"/>
    <property type="evidence" value="ECO:0007669"/>
    <property type="project" value="UniProtKB-SubCell"/>
</dbReference>
<evidence type="ECO:0000313" key="10">
    <source>
        <dbReference type="Proteomes" id="UP000275256"/>
    </source>
</evidence>
<comment type="subcellular location">
    <subcellularLocation>
        <location evidence="1">Cell membrane</location>
        <topology evidence="1">Multi-pass membrane protein</topology>
    </subcellularLocation>
</comment>
<protein>
    <submittedName>
        <fullName evidence="9">Enterobactin ABC transporter permease</fullName>
    </submittedName>
</protein>
<dbReference type="CDD" id="cd06550">
    <property type="entry name" value="TM_ABC_iron-siderophores_like"/>
    <property type="match status" value="1"/>
</dbReference>
<evidence type="ECO:0000256" key="2">
    <source>
        <dbReference type="ARBA" id="ARBA00007935"/>
    </source>
</evidence>
<keyword evidence="7 8" id="KW-0472">Membrane</keyword>
<reference evidence="9 10" key="1">
    <citation type="submission" date="2018-10" db="EMBL/GenBank/DDBJ databases">
        <title>Tessaracoccus antarcticuss sp. nov., isolated from sediment.</title>
        <authorList>
            <person name="Zhou L.Y."/>
            <person name="Du Z.J."/>
        </authorList>
    </citation>
    <scope>NUCLEOTIDE SEQUENCE [LARGE SCALE GENOMIC DNA]</scope>
    <source>
        <strain evidence="9 10">JDX10</strain>
    </source>
</reference>
<dbReference type="SUPFAM" id="SSF81345">
    <property type="entry name" value="ABC transporter involved in vitamin B12 uptake, BtuC"/>
    <property type="match status" value="1"/>
</dbReference>
<evidence type="ECO:0000313" key="9">
    <source>
        <dbReference type="EMBL" id="RMB62230.1"/>
    </source>
</evidence>